<comment type="subunit">
    <text evidence="5">Part of the ribosomal stalk of the 50S ribosomal subunit. The N-terminus interacts with L11 and the large rRNA to form the base of the stalk. The C-terminus forms an elongated spine to which L12 dimers bind in a sequential fashion forming a multimeric L10(L12)X complex.</text>
</comment>
<dbReference type="STRING" id="1839801.Dform_01217"/>
<evidence type="ECO:0000313" key="7">
    <source>
        <dbReference type="Proteomes" id="UP000185934"/>
    </source>
</evidence>
<evidence type="ECO:0000256" key="1">
    <source>
        <dbReference type="ARBA" id="ARBA00008889"/>
    </source>
</evidence>
<evidence type="ECO:0000256" key="5">
    <source>
        <dbReference type="HAMAP-Rule" id="MF_00362"/>
    </source>
</evidence>
<dbReference type="KEGG" id="dfo:Dform_01217"/>
<protein>
    <recommendedName>
        <fullName evidence="4 5">Large ribosomal subunit protein uL10</fullName>
    </recommendedName>
</protein>
<comment type="similarity">
    <text evidence="1 5">Belongs to the universal ribosomal protein uL10 family.</text>
</comment>
<comment type="function">
    <text evidence="5">Forms part of the ribosomal stalk, playing a central role in the interaction of the ribosome with GTP-bound translation factors.</text>
</comment>
<dbReference type="GO" id="GO:0070180">
    <property type="term" value="F:large ribosomal subunit rRNA binding"/>
    <property type="evidence" value="ECO:0007669"/>
    <property type="project" value="UniProtKB-UniRule"/>
</dbReference>
<proteinExistence type="inferred from homology"/>
<dbReference type="PANTHER" id="PTHR11560">
    <property type="entry name" value="39S RIBOSOMAL PROTEIN L10, MITOCHONDRIAL"/>
    <property type="match status" value="1"/>
</dbReference>
<dbReference type="NCBIfam" id="NF000955">
    <property type="entry name" value="PRK00099.1-1"/>
    <property type="match status" value="1"/>
</dbReference>
<dbReference type="GO" id="GO:1990904">
    <property type="term" value="C:ribonucleoprotein complex"/>
    <property type="evidence" value="ECO:0007669"/>
    <property type="project" value="UniProtKB-KW"/>
</dbReference>
<dbReference type="InterPro" id="IPR047865">
    <property type="entry name" value="Ribosomal_uL10_bac_type"/>
</dbReference>
<reference evidence="7" key="1">
    <citation type="submission" date="2016-11" db="EMBL/GenBank/DDBJ databases">
        <title>Dehalogenimonas formicexedens sp. nov., a chlorinated alkane respiring bacterium isolated from contaminated groundwater.</title>
        <authorList>
            <person name="Key T.A."/>
            <person name="Bowman K.S."/>
            <person name="Lee I."/>
            <person name="Chun J."/>
            <person name="Albuquerque L."/>
            <person name="da Costa M.S."/>
            <person name="Rainey F.A."/>
            <person name="Moe W.M."/>
        </authorList>
    </citation>
    <scope>NUCLEOTIDE SEQUENCE [LARGE SCALE GENOMIC DNA]</scope>
    <source>
        <strain evidence="7">NSZ-14</strain>
    </source>
</reference>
<sequence>MPNAKVRLKKSQAIDELQKIIGESSVAIITNYRGIKTAELTALRVKLRNAKMGFKVVKNTLARNAAGGAKKAALKSVFDGPIAMAYGYGEDVAAPAKLILDHITSAKSTMTVAGGFLGDQPITVPQVTELSKMPPKKVVIGQVLGALQGPLYGLVGVLNAPAAGLVGVLEARIKQLEAK</sequence>
<dbReference type="GO" id="GO:0006412">
    <property type="term" value="P:translation"/>
    <property type="evidence" value="ECO:0007669"/>
    <property type="project" value="UniProtKB-UniRule"/>
</dbReference>
<evidence type="ECO:0000256" key="4">
    <source>
        <dbReference type="ARBA" id="ARBA00035202"/>
    </source>
</evidence>
<dbReference type="InterPro" id="IPR022973">
    <property type="entry name" value="Ribosomal_uL10_bac"/>
</dbReference>
<accession>A0A1P8F7V0</accession>
<dbReference type="CDD" id="cd05797">
    <property type="entry name" value="Ribosomal_L10"/>
    <property type="match status" value="1"/>
</dbReference>
<evidence type="ECO:0000313" key="6">
    <source>
        <dbReference type="EMBL" id="APV44549.1"/>
    </source>
</evidence>
<keyword evidence="2 5" id="KW-0689">Ribosomal protein</keyword>
<dbReference type="Pfam" id="PF00466">
    <property type="entry name" value="Ribosomal_L10"/>
    <property type="match status" value="1"/>
</dbReference>
<dbReference type="HAMAP" id="MF_00362">
    <property type="entry name" value="Ribosomal_uL10"/>
    <property type="match status" value="1"/>
</dbReference>
<dbReference type="RefSeq" id="WP_076004219.1">
    <property type="nucleotide sequence ID" value="NZ_CP018258.1"/>
</dbReference>
<name>A0A1P8F7V0_9CHLR</name>
<dbReference type="GO" id="GO:0005840">
    <property type="term" value="C:ribosome"/>
    <property type="evidence" value="ECO:0007669"/>
    <property type="project" value="UniProtKB-KW"/>
</dbReference>
<evidence type="ECO:0000256" key="3">
    <source>
        <dbReference type="ARBA" id="ARBA00023274"/>
    </source>
</evidence>
<dbReference type="Gene3D" id="6.10.250.290">
    <property type="match status" value="1"/>
</dbReference>
<dbReference type="OrthoDB" id="9808307at2"/>
<keyword evidence="3 5" id="KW-0687">Ribonucleoprotein</keyword>
<evidence type="ECO:0000256" key="2">
    <source>
        <dbReference type="ARBA" id="ARBA00022980"/>
    </source>
</evidence>
<keyword evidence="5" id="KW-0699">rRNA-binding</keyword>
<dbReference type="SUPFAM" id="SSF160369">
    <property type="entry name" value="Ribosomal protein L10-like"/>
    <property type="match status" value="1"/>
</dbReference>
<dbReference type="AlphaFoldDB" id="A0A1P8F7V0"/>
<dbReference type="InterPro" id="IPR043141">
    <property type="entry name" value="Ribosomal_uL10-like_sf"/>
</dbReference>
<dbReference type="Gene3D" id="3.30.70.1730">
    <property type="match status" value="1"/>
</dbReference>
<organism evidence="6 7">
    <name type="scientific">Dehalogenimonas formicexedens</name>
    <dbReference type="NCBI Taxonomy" id="1839801"/>
    <lineage>
        <taxon>Bacteria</taxon>
        <taxon>Bacillati</taxon>
        <taxon>Chloroflexota</taxon>
        <taxon>Dehalococcoidia</taxon>
        <taxon>Dehalococcoidales</taxon>
        <taxon>Dehalococcoidaceae</taxon>
        <taxon>Dehalogenimonas</taxon>
    </lineage>
</organism>
<dbReference type="EMBL" id="CP018258">
    <property type="protein sequence ID" value="APV44549.1"/>
    <property type="molecule type" value="Genomic_DNA"/>
</dbReference>
<keyword evidence="5" id="KW-0694">RNA-binding</keyword>
<keyword evidence="7" id="KW-1185">Reference proteome</keyword>
<gene>
    <name evidence="5" type="primary">rplJ</name>
    <name evidence="6" type="ORF">Dform_01217</name>
</gene>
<dbReference type="InterPro" id="IPR001790">
    <property type="entry name" value="Ribosomal_uL10"/>
</dbReference>
<dbReference type="Proteomes" id="UP000185934">
    <property type="component" value="Chromosome"/>
</dbReference>